<gene>
    <name evidence="1" type="ordered locus">Emtol_4287</name>
</gene>
<sequence>MSIKVVSIKATLVLGLLLAFQLNGFCRRDSTQKCFVDGISIGLTTKGVSLGTEVGLRNLKKVKFGIYSHFLRFHQTQQINFEENSSIDIFPKINTFTLGFLTYYYPLKKKNFRLAAGVSGELIQKYQVKLSTQTGLKTGGLEIAKDDFGEISFGIKWSRVRPYLGIGFGQMNLRKRLSGAVDIGCYYMGSPQLQINYEGFLETTTIDTEIKKIERNMKGYSFYPLISLSLRYKLKS</sequence>
<name>A0ABN4ATX7_EMTOG</name>
<keyword evidence="2" id="KW-1185">Reference proteome</keyword>
<evidence type="ECO:0000313" key="2">
    <source>
        <dbReference type="Proteomes" id="UP000002875"/>
    </source>
</evidence>
<dbReference type="Gene3D" id="2.40.160.170">
    <property type="match status" value="1"/>
</dbReference>
<evidence type="ECO:0000313" key="1">
    <source>
        <dbReference type="EMBL" id="AFK05410.1"/>
    </source>
</evidence>
<evidence type="ECO:0008006" key="3">
    <source>
        <dbReference type="Google" id="ProtNLM"/>
    </source>
</evidence>
<dbReference type="EMBL" id="CP002961">
    <property type="protein sequence ID" value="AFK05410.1"/>
    <property type="molecule type" value="Genomic_DNA"/>
</dbReference>
<reference evidence="1 2" key="1">
    <citation type="submission" date="2011-07" db="EMBL/GenBank/DDBJ databases">
        <title>The complete genome of chromosome of Emticicia oligotrophica DSM 17448.</title>
        <authorList>
            <consortium name="US DOE Joint Genome Institute (JGI-PGF)"/>
            <person name="Lucas S."/>
            <person name="Han J."/>
            <person name="Lapidus A."/>
            <person name="Bruce D."/>
            <person name="Goodwin L."/>
            <person name="Pitluck S."/>
            <person name="Peters L."/>
            <person name="Kyrpides N."/>
            <person name="Mavromatis K."/>
            <person name="Ivanova N."/>
            <person name="Ovchinnikova G."/>
            <person name="Teshima H."/>
            <person name="Detter J.C."/>
            <person name="Tapia R."/>
            <person name="Han C."/>
            <person name="Land M."/>
            <person name="Hauser L."/>
            <person name="Markowitz V."/>
            <person name="Cheng J.-F."/>
            <person name="Hugenholtz P."/>
            <person name="Woyke T."/>
            <person name="Wu D."/>
            <person name="Tindall B."/>
            <person name="Pomrenke H."/>
            <person name="Brambilla E."/>
            <person name="Klenk H.-P."/>
            <person name="Eisen J.A."/>
        </authorList>
    </citation>
    <scope>NUCLEOTIDE SEQUENCE [LARGE SCALE GENOMIC DNA]</scope>
    <source>
        <strain evidence="1 2">DSM 17448</strain>
    </source>
</reference>
<organism evidence="1 2">
    <name type="scientific">Emticicia oligotrophica (strain DSM 17448 / CIP 109782 / MTCC 6937 / GPTSA100-15)</name>
    <dbReference type="NCBI Taxonomy" id="929562"/>
    <lineage>
        <taxon>Bacteria</taxon>
        <taxon>Pseudomonadati</taxon>
        <taxon>Bacteroidota</taxon>
        <taxon>Cytophagia</taxon>
        <taxon>Cytophagales</taxon>
        <taxon>Leadbetterellaceae</taxon>
        <taxon>Emticicia</taxon>
    </lineage>
</organism>
<dbReference type="RefSeq" id="WP_015031098.1">
    <property type="nucleotide sequence ID" value="NZ_JBBEOH010000015.1"/>
</dbReference>
<dbReference type="Proteomes" id="UP000002875">
    <property type="component" value="Chromosome"/>
</dbReference>
<protein>
    <recommendedName>
        <fullName evidence="3">Outer membrane protein beta-barrel domain-containing protein</fullName>
    </recommendedName>
</protein>
<proteinExistence type="predicted"/>
<accession>A0ABN4ATX7</accession>